<keyword evidence="2" id="KW-1185">Reference proteome</keyword>
<gene>
    <name evidence="1" type="ORF">NDU88_011089</name>
</gene>
<dbReference type="Proteomes" id="UP001066276">
    <property type="component" value="Chromosome 5"/>
</dbReference>
<dbReference type="AlphaFoldDB" id="A0AAV7S045"/>
<dbReference type="InterPro" id="IPR051587">
    <property type="entry name" value="Adhesion_GPCR"/>
</dbReference>
<accession>A0AAV7S045</accession>
<name>A0AAV7S045_PLEWA</name>
<dbReference type="GO" id="GO:0016020">
    <property type="term" value="C:membrane"/>
    <property type="evidence" value="ECO:0007669"/>
    <property type="project" value="InterPro"/>
</dbReference>
<evidence type="ECO:0000313" key="2">
    <source>
        <dbReference type="Proteomes" id="UP001066276"/>
    </source>
</evidence>
<proteinExistence type="predicted"/>
<organism evidence="1 2">
    <name type="scientific">Pleurodeles waltl</name>
    <name type="common">Iberian ribbed newt</name>
    <dbReference type="NCBI Taxonomy" id="8319"/>
    <lineage>
        <taxon>Eukaryota</taxon>
        <taxon>Metazoa</taxon>
        <taxon>Chordata</taxon>
        <taxon>Craniata</taxon>
        <taxon>Vertebrata</taxon>
        <taxon>Euteleostomi</taxon>
        <taxon>Amphibia</taxon>
        <taxon>Batrachia</taxon>
        <taxon>Caudata</taxon>
        <taxon>Salamandroidea</taxon>
        <taxon>Salamandridae</taxon>
        <taxon>Pleurodelinae</taxon>
        <taxon>Pleurodeles</taxon>
    </lineage>
</organism>
<sequence length="276" mass="30991">MVRSHDPPASRVHNPLGSPGSLRVVTEPIQGGDNITLVFTTREELIRVRWYLVSRAWDFTKEIYNGTEATLKRPPWGYELVVTSNASVWEDALNVDGHWCHSLSLDASQCPEHDVMYHCGFENKFESVQAAIPVSVIQPHERFCPSEYHDGVWNATRASDEAMIPCPDGKMGSLCRSCSLDGVWGHVRNHCMDKGLLESLQLAEWLHSGIGNPHKEIPSLIKKLRIHTMPGDLTSPRDLNTAMAALETITRRATDTRVWLNRSTIDVSTRNCNSTH</sequence>
<protein>
    <submittedName>
        <fullName evidence="1">Uncharacterized protein</fullName>
    </submittedName>
</protein>
<reference evidence="1" key="1">
    <citation type="journal article" date="2022" name="bioRxiv">
        <title>Sequencing and chromosome-scale assembly of the giantPleurodeles waltlgenome.</title>
        <authorList>
            <person name="Brown T."/>
            <person name="Elewa A."/>
            <person name="Iarovenko S."/>
            <person name="Subramanian E."/>
            <person name="Araus A.J."/>
            <person name="Petzold A."/>
            <person name="Susuki M."/>
            <person name="Suzuki K.-i.T."/>
            <person name="Hayashi T."/>
            <person name="Toyoda A."/>
            <person name="Oliveira C."/>
            <person name="Osipova E."/>
            <person name="Leigh N.D."/>
            <person name="Simon A."/>
            <person name="Yun M.H."/>
        </authorList>
    </citation>
    <scope>NUCLEOTIDE SEQUENCE</scope>
    <source>
        <strain evidence="1">20211129_DDA</strain>
        <tissue evidence="1">Liver</tissue>
    </source>
</reference>
<dbReference type="PANTHER" id="PTHR45813:SF2">
    <property type="entry name" value="ADHESION G-PROTEIN COUPLED RECEPTOR F3"/>
    <property type="match status" value="1"/>
</dbReference>
<dbReference type="GO" id="GO:0004930">
    <property type="term" value="F:G protein-coupled receptor activity"/>
    <property type="evidence" value="ECO:0007669"/>
    <property type="project" value="InterPro"/>
</dbReference>
<dbReference type="Gene3D" id="4.10.1240.10">
    <property type="entry name" value="GPCR, family 2, extracellular hormone receptor domain"/>
    <property type="match status" value="1"/>
</dbReference>
<evidence type="ECO:0000313" key="1">
    <source>
        <dbReference type="EMBL" id="KAJ1158399.1"/>
    </source>
</evidence>
<comment type="caution">
    <text evidence="1">The sequence shown here is derived from an EMBL/GenBank/DDBJ whole genome shotgun (WGS) entry which is preliminary data.</text>
</comment>
<dbReference type="InterPro" id="IPR036445">
    <property type="entry name" value="GPCR_2_extracell_dom_sf"/>
</dbReference>
<dbReference type="EMBL" id="JANPWB010000009">
    <property type="protein sequence ID" value="KAJ1158399.1"/>
    <property type="molecule type" value="Genomic_DNA"/>
</dbReference>
<dbReference type="GO" id="GO:0007189">
    <property type="term" value="P:adenylate cyclase-activating G protein-coupled receptor signaling pathway"/>
    <property type="evidence" value="ECO:0007669"/>
    <property type="project" value="TreeGrafter"/>
</dbReference>
<dbReference type="PANTHER" id="PTHR45813">
    <property type="entry name" value="IG-LIKE DOMAIN-CONTAINING PROTEIN"/>
    <property type="match status" value="1"/>
</dbReference>